<accession>A0A0Q9YNA2</accession>
<name>A0A0Q9YNA2_9GAMM</name>
<organism evidence="7">
    <name type="scientific">Candidatus Berkiella cookevillensis</name>
    <dbReference type="NCBI Taxonomy" id="437022"/>
    <lineage>
        <taxon>Bacteria</taxon>
        <taxon>Pseudomonadati</taxon>
        <taxon>Pseudomonadota</taxon>
        <taxon>Gammaproteobacteria</taxon>
        <taxon>Candidatus Berkiellales</taxon>
        <taxon>Candidatus Berkiellaceae</taxon>
        <taxon>Candidatus Berkiella</taxon>
    </lineage>
</organism>
<gene>
    <name evidence="7" type="primary">pleD_3</name>
    <name evidence="8" type="ORF">CC99x_003640</name>
    <name evidence="7" type="ORF">CC99x_02256</name>
</gene>
<dbReference type="GO" id="GO:0043709">
    <property type="term" value="P:cell adhesion involved in single-species biofilm formation"/>
    <property type="evidence" value="ECO:0007669"/>
    <property type="project" value="TreeGrafter"/>
</dbReference>
<dbReference type="SMART" id="SM00267">
    <property type="entry name" value="GGDEF"/>
    <property type="match status" value="1"/>
</dbReference>
<evidence type="ECO:0000256" key="3">
    <source>
        <dbReference type="ARBA" id="ARBA00034247"/>
    </source>
</evidence>
<dbReference type="PROSITE" id="PS50887">
    <property type="entry name" value="GGDEF"/>
    <property type="match status" value="1"/>
</dbReference>
<dbReference type="GO" id="GO:0052621">
    <property type="term" value="F:diguanylate cyclase activity"/>
    <property type="evidence" value="ECO:0007669"/>
    <property type="project" value="UniProtKB-EC"/>
</dbReference>
<comment type="cofactor">
    <cofactor evidence="1">
        <name>Mg(2+)</name>
        <dbReference type="ChEBI" id="CHEBI:18420"/>
    </cofactor>
</comment>
<dbReference type="STRING" id="437022.CC99x_02256"/>
<keyword evidence="8" id="KW-0548">Nucleotidyltransferase</keyword>
<dbReference type="SUPFAM" id="SSF55073">
    <property type="entry name" value="Nucleotide cyclase"/>
    <property type="match status" value="1"/>
</dbReference>
<dbReference type="InterPro" id="IPR043128">
    <property type="entry name" value="Rev_trsase/Diguanyl_cyclase"/>
</dbReference>
<sequence>MKILICDDDNVNLAMIEKNFLELGHKSIFALDGIDAIEKFSIEQPDLVLISEDLSHINGFETTKKIKENCYDFTDWIPVVFMSKNLEDDTIAKAIEAGADFFLRKPMSIQLLKATIKAMRRLVSYRQNLIDFGHQLREVNDKLLLSNQLLSELSLKDPLTLLANRRAFEENLERICRQAIQNRKPVSLLMIDVDHFKTYNDTYGHQAGDICLQKVASTFKSPVEGSKNIIARYGGEEFAIILPETEQAVAAAIAERIRGAVQLLELKNIGTLRGFVTLSIGVSTSSPDVPFTSESLVSAGDEALYHAKEQGRNIVVVSDRQVNMTRGFHAGKYKVLRKTPNDAEKPDSLNDIL</sequence>
<feature type="domain" description="Response regulatory" evidence="5">
    <location>
        <begin position="2"/>
        <end position="120"/>
    </location>
</feature>
<dbReference type="OrthoDB" id="9812260at2"/>
<dbReference type="Pfam" id="PF00072">
    <property type="entry name" value="Response_reg"/>
    <property type="match status" value="1"/>
</dbReference>
<dbReference type="SMART" id="SM00448">
    <property type="entry name" value="REC"/>
    <property type="match status" value="1"/>
</dbReference>
<evidence type="ECO:0000256" key="1">
    <source>
        <dbReference type="ARBA" id="ARBA00001946"/>
    </source>
</evidence>
<reference evidence="8" key="3">
    <citation type="submission" date="2021-06" db="EMBL/GenBank/DDBJ databases">
        <title>Genomic Description and Analysis of Intracellular Bacteria, Candidatus Berkiella cookevillensis and Candidatus Berkiella aquae.</title>
        <authorList>
            <person name="Kidane D.T."/>
            <person name="Mehari Y.T."/>
            <person name="Rice F.C."/>
            <person name="Arivett B.A."/>
            <person name="Farone A.L."/>
            <person name="Berk S.G."/>
            <person name="Farone M.B."/>
        </authorList>
    </citation>
    <scope>NUCLEOTIDE SEQUENCE</scope>
    <source>
        <strain evidence="8">CC99</strain>
    </source>
</reference>
<dbReference type="Pfam" id="PF00990">
    <property type="entry name" value="GGDEF"/>
    <property type="match status" value="1"/>
</dbReference>
<dbReference type="RefSeq" id="WP_057625353.1">
    <property type="nucleotide sequence ID" value="NZ_LKHV02000001.1"/>
</dbReference>
<dbReference type="SUPFAM" id="SSF52172">
    <property type="entry name" value="CheY-like"/>
    <property type="match status" value="1"/>
</dbReference>
<comment type="caution">
    <text evidence="4">Lacks conserved residue(s) required for the propagation of feature annotation.</text>
</comment>
<keyword evidence="9" id="KW-1185">Reference proteome</keyword>
<feature type="domain" description="GGDEF" evidence="6">
    <location>
        <begin position="184"/>
        <end position="320"/>
    </location>
</feature>
<reference evidence="8" key="2">
    <citation type="journal article" date="2016" name="Genome Announc.">
        <title>Draft Genome Sequences of Two Novel Amoeba-Resistant Intranuclear Bacteria, 'Candidatus Berkiella cookevillensis' and 'Candidatus Berkiella aquae'.</title>
        <authorList>
            <person name="Mehari Y.T."/>
            <person name="Arivett B.A."/>
            <person name="Farone A.L."/>
            <person name="Gunderson J.H."/>
            <person name="Farone M.B."/>
        </authorList>
    </citation>
    <scope>NUCLEOTIDE SEQUENCE</scope>
    <source>
        <strain evidence="8">CC99</strain>
    </source>
</reference>
<evidence type="ECO:0000313" key="7">
    <source>
        <dbReference type="EMBL" id="KRG17512.1"/>
    </source>
</evidence>
<dbReference type="Gene3D" id="3.30.70.270">
    <property type="match status" value="1"/>
</dbReference>
<evidence type="ECO:0000259" key="5">
    <source>
        <dbReference type="PROSITE" id="PS50110"/>
    </source>
</evidence>
<dbReference type="Gene3D" id="3.40.50.2300">
    <property type="match status" value="1"/>
</dbReference>
<dbReference type="FunFam" id="3.30.70.270:FF:000001">
    <property type="entry name" value="Diguanylate cyclase domain protein"/>
    <property type="match status" value="1"/>
</dbReference>
<dbReference type="PROSITE" id="PS50110">
    <property type="entry name" value="RESPONSE_REGULATORY"/>
    <property type="match status" value="1"/>
</dbReference>
<protein>
    <recommendedName>
        <fullName evidence="2">diguanylate cyclase</fullName>
        <ecNumber evidence="2">2.7.7.65</ecNumber>
    </recommendedName>
</protein>
<evidence type="ECO:0000259" key="6">
    <source>
        <dbReference type="PROSITE" id="PS50887"/>
    </source>
</evidence>
<evidence type="ECO:0000313" key="9">
    <source>
        <dbReference type="Proteomes" id="UP000051494"/>
    </source>
</evidence>
<evidence type="ECO:0000256" key="2">
    <source>
        <dbReference type="ARBA" id="ARBA00012528"/>
    </source>
</evidence>
<dbReference type="NCBIfam" id="TIGR00254">
    <property type="entry name" value="GGDEF"/>
    <property type="match status" value="1"/>
</dbReference>
<dbReference type="GO" id="GO:0000160">
    <property type="term" value="P:phosphorelay signal transduction system"/>
    <property type="evidence" value="ECO:0007669"/>
    <property type="project" value="InterPro"/>
</dbReference>
<dbReference type="InterPro" id="IPR000160">
    <property type="entry name" value="GGDEF_dom"/>
</dbReference>
<comment type="catalytic activity">
    <reaction evidence="3">
        <text>2 GTP = 3',3'-c-di-GMP + 2 diphosphate</text>
        <dbReference type="Rhea" id="RHEA:24898"/>
        <dbReference type="ChEBI" id="CHEBI:33019"/>
        <dbReference type="ChEBI" id="CHEBI:37565"/>
        <dbReference type="ChEBI" id="CHEBI:58805"/>
        <dbReference type="EC" id="2.7.7.65"/>
    </reaction>
</comment>
<dbReference type="EC" id="2.7.7.65" evidence="2"/>
<dbReference type="InterPro" id="IPR011006">
    <property type="entry name" value="CheY-like_superfamily"/>
</dbReference>
<evidence type="ECO:0000313" key="8">
    <source>
        <dbReference type="EMBL" id="MCS5707990.1"/>
    </source>
</evidence>
<reference evidence="7" key="1">
    <citation type="submission" date="2015-09" db="EMBL/GenBank/DDBJ databases">
        <title>Draft Genome Sequences of Two Novel Amoeba-resistant Intranuclear Bacteria, Candidatus Berkiella cookevillensis and Candidatus Berkiella aquae.</title>
        <authorList>
            <person name="Mehari Y.T."/>
            <person name="Arivett B.A."/>
            <person name="Farone A.L."/>
            <person name="Gunderson J.H."/>
            <person name="Farone M.B."/>
        </authorList>
    </citation>
    <scope>NUCLEOTIDE SEQUENCE [LARGE SCALE GENOMIC DNA]</scope>
    <source>
        <strain evidence="7">CC99</strain>
    </source>
</reference>
<dbReference type="GO" id="GO:1902201">
    <property type="term" value="P:negative regulation of bacterial-type flagellum-dependent cell motility"/>
    <property type="evidence" value="ECO:0007669"/>
    <property type="project" value="TreeGrafter"/>
</dbReference>
<comment type="caution">
    <text evidence="7">The sequence shown here is derived from an EMBL/GenBank/DDBJ whole genome shotgun (WGS) entry which is preliminary data.</text>
</comment>
<evidence type="ECO:0000256" key="4">
    <source>
        <dbReference type="PROSITE-ProRule" id="PRU00169"/>
    </source>
</evidence>
<dbReference type="AlphaFoldDB" id="A0A0Q9YNA2"/>
<dbReference type="GO" id="GO:0005886">
    <property type="term" value="C:plasma membrane"/>
    <property type="evidence" value="ECO:0007669"/>
    <property type="project" value="TreeGrafter"/>
</dbReference>
<keyword evidence="8" id="KW-0808">Transferase</keyword>
<dbReference type="Proteomes" id="UP000051494">
    <property type="component" value="Unassembled WGS sequence"/>
</dbReference>
<dbReference type="EMBL" id="LKHV02000001">
    <property type="protein sequence ID" value="MCS5707990.1"/>
    <property type="molecule type" value="Genomic_DNA"/>
</dbReference>
<dbReference type="CDD" id="cd01949">
    <property type="entry name" value="GGDEF"/>
    <property type="match status" value="1"/>
</dbReference>
<dbReference type="EMBL" id="LKHV01000015">
    <property type="protein sequence ID" value="KRG17512.1"/>
    <property type="molecule type" value="Genomic_DNA"/>
</dbReference>
<dbReference type="InterPro" id="IPR050469">
    <property type="entry name" value="Diguanylate_Cyclase"/>
</dbReference>
<proteinExistence type="predicted"/>
<dbReference type="PANTHER" id="PTHR45138">
    <property type="entry name" value="REGULATORY COMPONENTS OF SENSORY TRANSDUCTION SYSTEM"/>
    <property type="match status" value="1"/>
</dbReference>
<dbReference type="InterPro" id="IPR029787">
    <property type="entry name" value="Nucleotide_cyclase"/>
</dbReference>
<dbReference type="InterPro" id="IPR001789">
    <property type="entry name" value="Sig_transdc_resp-reg_receiver"/>
</dbReference>
<dbReference type="PANTHER" id="PTHR45138:SF9">
    <property type="entry name" value="DIGUANYLATE CYCLASE DGCM-RELATED"/>
    <property type="match status" value="1"/>
</dbReference>